<gene>
    <name evidence="1" type="ordered locus">PXO_05552</name>
</gene>
<sequence length="52" mass="5996">MAWRNPVRDYDYDRSEWQIYIVLRHASVDLARVNQLAEPSGTTAASARSTAW</sequence>
<evidence type="ECO:0000313" key="1">
    <source>
        <dbReference type="EMBL" id="ACD58452.1"/>
    </source>
</evidence>
<dbReference type="Proteomes" id="UP000001740">
    <property type="component" value="Chromosome"/>
</dbReference>
<organism evidence="1 2">
    <name type="scientific">Xanthomonas oryzae pv. oryzae (strain PXO99A)</name>
    <dbReference type="NCBI Taxonomy" id="360094"/>
    <lineage>
        <taxon>Bacteria</taxon>
        <taxon>Pseudomonadati</taxon>
        <taxon>Pseudomonadota</taxon>
        <taxon>Gammaproteobacteria</taxon>
        <taxon>Lysobacterales</taxon>
        <taxon>Lysobacteraceae</taxon>
        <taxon>Xanthomonas</taxon>
    </lineage>
</organism>
<evidence type="ECO:0000313" key="2">
    <source>
        <dbReference type="Proteomes" id="UP000001740"/>
    </source>
</evidence>
<dbReference type="HOGENOM" id="CLU_3190683_0_0_6"/>
<dbReference type="KEGG" id="xop:PXO_05552"/>
<proteinExistence type="predicted"/>
<name>A0A0K0GJU5_XANOP</name>
<dbReference type="EMBL" id="CP000967">
    <property type="protein sequence ID" value="ACD58452.1"/>
    <property type="molecule type" value="Genomic_DNA"/>
</dbReference>
<protein>
    <submittedName>
        <fullName evidence="1">Uncharacterized protein</fullName>
    </submittedName>
</protein>
<dbReference type="AlphaFoldDB" id="A0A0K0GJU5"/>
<reference evidence="1 2" key="1">
    <citation type="journal article" date="2008" name="BMC Genomics">
        <title>Genome sequence and rapid evolution of the rice pathogen Xanthomonas oryzae pv. oryzae PXO99A.</title>
        <authorList>
            <person name="Salzberg S.L."/>
            <person name="Sommer D.D."/>
            <person name="Schatz M.C."/>
            <person name="Phillippy A.M."/>
            <person name="Rabinowicz P.D."/>
            <person name="Tsuge S."/>
            <person name="Furutani A."/>
            <person name="Ochiai H."/>
            <person name="Delcher A.L."/>
            <person name="Kelley D."/>
            <person name="Madupu R."/>
            <person name="Puiu D."/>
            <person name="Radune D."/>
            <person name="Shumway M."/>
            <person name="Trapnell C."/>
            <person name="Aparna G."/>
            <person name="Jha G."/>
            <person name="Pandey A."/>
            <person name="Patil P.B."/>
            <person name="Ishihara H."/>
            <person name="Meyer D.F."/>
            <person name="Szurek B."/>
            <person name="Verdier V."/>
            <person name="Koebnik R."/>
            <person name="Dow J.M."/>
            <person name="Ryan R.P."/>
            <person name="Hirata H."/>
            <person name="Tsuyumu S."/>
            <person name="Won Lee S."/>
            <person name="Seo Y.S."/>
            <person name="Sriariyanum M."/>
            <person name="Ronald P.C."/>
            <person name="Sonti R.V."/>
            <person name="Van Sluys M.A."/>
            <person name="Leach J.E."/>
            <person name="White F.F."/>
            <person name="Bogdanove A.J."/>
        </authorList>
    </citation>
    <scope>NUCLEOTIDE SEQUENCE [LARGE SCALE GENOMIC DNA]</scope>
    <source>
        <strain evidence="1 2">PXO99A</strain>
    </source>
</reference>
<accession>A0A0K0GJU5</accession>